<sequence>MNCWSLHLCSTHHCTALVRDRFLWVHIRGVEEGDTVLTPQSACKDCLGLTVTPRGRALGAIRVRGARRRPLGGRAAGGARLCPRQAPGTSPRRRDPPRYPCPRPEHVPLLQRGLFNCSQ</sequence>
<dbReference type="Proteomes" id="UP001162501">
    <property type="component" value="Chromosome 6"/>
</dbReference>
<evidence type="ECO:0000313" key="1">
    <source>
        <dbReference type="EMBL" id="CAN0536502.1"/>
    </source>
</evidence>
<protein>
    <submittedName>
        <fullName evidence="1">Uncharacterized protein</fullName>
    </submittedName>
</protein>
<accession>A0AC60A296</accession>
<dbReference type="EMBL" id="OX596090">
    <property type="protein sequence ID" value="CAN0536502.1"/>
    <property type="molecule type" value="Genomic_DNA"/>
</dbReference>
<gene>
    <name evidence="1" type="ORF">MRATA1EN22A_LOCUS24795</name>
</gene>
<reference evidence="1" key="2">
    <citation type="submission" date="2025-03" db="EMBL/GenBank/DDBJ databases">
        <authorList>
            <consortium name="ELIXIR-Norway"/>
            <consortium name="Elixir Norway"/>
        </authorList>
    </citation>
    <scope>NUCLEOTIDE SEQUENCE</scope>
</reference>
<name>A0AC60A296_RANTA</name>
<evidence type="ECO:0000313" key="2">
    <source>
        <dbReference type="Proteomes" id="UP001162501"/>
    </source>
</evidence>
<organism evidence="1 2">
    <name type="scientific">Rangifer tarandus platyrhynchus</name>
    <name type="common">Svalbard reindeer</name>
    <dbReference type="NCBI Taxonomy" id="3082113"/>
    <lineage>
        <taxon>Eukaryota</taxon>
        <taxon>Metazoa</taxon>
        <taxon>Chordata</taxon>
        <taxon>Craniata</taxon>
        <taxon>Vertebrata</taxon>
        <taxon>Euteleostomi</taxon>
        <taxon>Mammalia</taxon>
        <taxon>Eutheria</taxon>
        <taxon>Laurasiatheria</taxon>
        <taxon>Artiodactyla</taxon>
        <taxon>Ruminantia</taxon>
        <taxon>Pecora</taxon>
        <taxon>Cervidae</taxon>
        <taxon>Odocoileinae</taxon>
        <taxon>Rangifer</taxon>
    </lineage>
</organism>
<reference evidence="1" key="1">
    <citation type="submission" date="2023-05" db="EMBL/GenBank/DDBJ databases">
        <authorList>
            <consortium name="ELIXIR-Norway"/>
        </authorList>
    </citation>
    <scope>NUCLEOTIDE SEQUENCE</scope>
</reference>
<proteinExistence type="predicted"/>